<dbReference type="Proteomes" id="UP000632222">
    <property type="component" value="Unassembled WGS sequence"/>
</dbReference>
<dbReference type="EMBL" id="BMOD01000004">
    <property type="protein sequence ID" value="GGJ31531.1"/>
    <property type="molecule type" value="Genomic_DNA"/>
</dbReference>
<evidence type="ECO:0000313" key="3">
    <source>
        <dbReference type="Proteomes" id="UP000632222"/>
    </source>
</evidence>
<feature type="domain" description="CBU-0592-like" evidence="1">
    <location>
        <begin position="3"/>
        <end position="72"/>
    </location>
</feature>
<comment type="caution">
    <text evidence="2">The sequence shown here is derived from an EMBL/GenBank/DDBJ whole genome shotgun (WGS) entry which is preliminary data.</text>
</comment>
<dbReference type="InterPro" id="IPR058058">
    <property type="entry name" value="CBU_0592-like"/>
</dbReference>
<dbReference type="RefSeq" id="WP_229684689.1">
    <property type="nucleotide sequence ID" value="NZ_BMOD01000004.1"/>
</dbReference>
<proteinExistence type="predicted"/>
<evidence type="ECO:0000259" key="1">
    <source>
        <dbReference type="Pfam" id="PF26604"/>
    </source>
</evidence>
<protein>
    <recommendedName>
        <fullName evidence="1">CBU-0592-like domain-containing protein</fullName>
    </recommendedName>
</protein>
<dbReference type="NCBIfam" id="NF047864">
    <property type="entry name" value="CBU_0592_membra"/>
    <property type="match status" value="1"/>
</dbReference>
<accession>A0ABQ2CXT5</accession>
<dbReference type="Pfam" id="PF26604">
    <property type="entry name" value="CBU_0592"/>
    <property type="match status" value="1"/>
</dbReference>
<sequence length="136" mass="14687">MEQVIQITGALMVLAAFILVQARKLDPASRIYLILNAAGSGILAIDALLMQEWGFVLLEGVWALVSVWGLVKPGKGVLHQVLFGMAVWEHWGSDPPDWLECSSGNTAGQIPLCSLRLHCPPSALGDGCRTTEIPLR</sequence>
<name>A0ABQ2CXT5_9DEIO</name>
<keyword evidence="3" id="KW-1185">Reference proteome</keyword>
<evidence type="ECO:0000313" key="2">
    <source>
        <dbReference type="EMBL" id="GGJ31531.1"/>
    </source>
</evidence>
<gene>
    <name evidence="2" type="ORF">GCM10008938_17140</name>
</gene>
<reference evidence="3" key="1">
    <citation type="journal article" date="2019" name="Int. J. Syst. Evol. Microbiol.">
        <title>The Global Catalogue of Microorganisms (GCM) 10K type strain sequencing project: providing services to taxonomists for standard genome sequencing and annotation.</title>
        <authorList>
            <consortium name="The Broad Institute Genomics Platform"/>
            <consortium name="The Broad Institute Genome Sequencing Center for Infectious Disease"/>
            <person name="Wu L."/>
            <person name="Ma J."/>
        </authorList>
    </citation>
    <scope>NUCLEOTIDE SEQUENCE [LARGE SCALE GENOMIC DNA]</scope>
    <source>
        <strain evidence="3">JCM 14370</strain>
    </source>
</reference>
<organism evidence="2 3">
    <name type="scientific">Deinococcus roseus</name>
    <dbReference type="NCBI Taxonomy" id="392414"/>
    <lineage>
        <taxon>Bacteria</taxon>
        <taxon>Thermotogati</taxon>
        <taxon>Deinococcota</taxon>
        <taxon>Deinococci</taxon>
        <taxon>Deinococcales</taxon>
        <taxon>Deinococcaceae</taxon>
        <taxon>Deinococcus</taxon>
    </lineage>
</organism>